<dbReference type="NCBIfam" id="TIGR00536">
    <property type="entry name" value="hemK_fam"/>
    <property type="match status" value="1"/>
</dbReference>
<dbReference type="CDD" id="cd02440">
    <property type="entry name" value="AdoMet_MTases"/>
    <property type="match status" value="1"/>
</dbReference>
<dbReference type="Pfam" id="PF17827">
    <property type="entry name" value="PrmC_N"/>
    <property type="match status" value="1"/>
</dbReference>
<comment type="catalytic activity">
    <reaction evidence="5">
        <text>L-glutaminyl-[peptide chain release factor] + S-adenosyl-L-methionine = N(5)-methyl-L-glutaminyl-[peptide chain release factor] + S-adenosyl-L-homocysteine + H(+)</text>
        <dbReference type="Rhea" id="RHEA:42896"/>
        <dbReference type="Rhea" id="RHEA-COMP:10271"/>
        <dbReference type="Rhea" id="RHEA-COMP:10272"/>
        <dbReference type="ChEBI" id="CHEBI:15378"/>
        <dbReference type="ChEBI" id="CHEBI:30011"/>
        <dbReference type="ChEBI" id="CHEBI:57856"/>
        <dbReference type="ChEBI" id="CHEBI:59789"/>
        <dbReference type="ChEBI" id="CHEBI:61891"/>
        <dbReference type="EC" id="2.1.1.297"/>
    </reaction>
</comment>
<dbReference type="Pfam" id="PF05175">
    <property type="entry name" value="MTS"/>
    <property type="match status" value="1"/>
</dbReference>
<feature type="domain" description="Release factor glutamine methyltransferase N-terminal" evidence="7">
    <location>
        <begin position="24"/>
        <end position="76"/>
    </location>
</feature>
<evidence type="ECO:0000256" key="4">
    <source>
        <dbReference type="ARBA" id="ARBA00022691"/>
    </source>
</evidence>
<evidence type="ECO:0000259" key="6">
    <source>
        <dbReference type="Pfam" id="PF05175"/>
    </source>
</evidence>
<proteinExistence type="predicted"/>
<dbReference type="InterPro" id="IPR050320">
    <property type="entry name" value="N5-glutamine_MTase"/>
</dbReference>
<dbReference type="InterPro" id="IPR029063">
    <property type="entry name" value="SAM-dependent_MTases_sf"/>
</dbReference>
<dbReference type="PROSITE" id="PS00092">
    <property type="entry name" value="N6_MTASE"/>
    <property type="match status" value="1"/>
</dbReference>
<evidence type="ECO:0000256" key="2">
    <source>
        <dbReference type="ARBA" id="ARBA00022603"/>
    </source>
</evidence>
<evidence type="ECO:0000313" key="9">
    <source>
        <dbReference type="Proteomes" id="UP001597387"/>
    </source>
</evidence>
<evidence type="ECO:0000256" key="3">
    <source>
        <dbReference type="ARBA" id="ARBA00022679"/>
    </source>
</evidence>
<dbReference type="RefSeq" id="WP_255900602.1">
    <property type="nucleotide sequence ID" value="NZ_JAFMZO010000002.1"/>
</dbReference>
<evidence type="ECO:0000256" key="1">
    <source>
        <dbReference type="ARBA" id="ARBA00012771"/>
    </source>
</evidence>
<dbReference type="InterPro" id="IPR019874">
    <property type="entry name" value="RF_methyltr_PrmC"/>
</dbReference>
<keyword evidence="3 8" id="KW-0808">Transferase</keyword>
<name>A0ABW4ZPU6_9SPHI</name>
<accession>A0ABW4ZPU6</accession>
<evidence type="ECO:0000259" key="7">
    <source>
        <dbReference type="Pfam" id="PF17827"/>
    </source>
</evidence>
<dbReference type="Proteomes" id="UP001597387">
    <property type="component" value="Unassembled WGS sequence"/>
</dbReference>
<evidence type="ECO:0000313" key="8">
    <source>
        <dbReference type="EMBL" id="MFD2163606.1"/>
    </source>
</evidence>
<dbReference type="EC" id="2.1.1.297" evidence="1"/>
<dbReference type="GO" id="GO:0102559">
    <property type="term" value="F:peptide chain release factor N(5)-glutamine methyltransferase activity"/>
    <property type="evidence" value="ECO:0007669"/>
    <property type="project" value="UniProtKB-EC"/>
</dbReference>
<reference evidence="9" key="1">
    <citation type="journal article" date="2019" name="Int. J. Syst. Evol. Microbiol.">
        <title>The Global Catalogue of Microorganisms (GCM) 10K type strain sequencing project: providing services to taxonomists for standard genome sequencing and annotation.</title>
        <authorList>
            <consortium name="The Broad Institute Genomics Platform"/>
            <consortium name="The Broad Institute Genome Sequencing Center for Infectious Disease"/>
            <person name="Wu L."/>
            <person name="Ma J."/>
        </authorList>
    </citation>
    <scope>NUCLEOTIDE SEQUENCE [LARGE SCALE GENOMIC DNA]</scope>
    <source>
        <strain evidence="9">KCTC 42217</strain>
    </source>
</reference>
<dbReference type="NCBIfam" id="TIGR03534">
    <property type="entry name" value="RF_mod_PrmC"/>
    <property type="match status" value="1"/>
</dbReference>
<sequence>MTIGDIEEIFLDQMPGFYEKDEIKAIASLAVQHVCGISKSYYLLHKNNDLKLIQETELIRILDELRFGKPLQHVLGEVDFYGLRFKVNSSVLIPRPETEELVDWIINSVKSENIACKNILDIGTGSGCIPIALKKNIADLEVFGVDISGDALEVARKNCEFNKVDVSLISGDILDPDFKVTPQGRDDLLFNIIVSNPPYITYAEKEGMQANVLEHEPYEALFVPDENPLLFYASIVNFSQTYLTPGGYLFLEINESFGGETVALLQQNGFIAELRKDLQGKDRMIRARKDQTG</sequence>
<organism evidence="8 9">
    <name type="scientific">Paradesertivirga mongoliensis</name>
    <dbReference type="NCBI Taxonomy" id="2100740"/>
    <lineage>
        <taxon>Bacteria</taxon>
        <taxon>Pseudomonadati</taxon>
        <taxon>Bacteroidota</taxon>
        <taxon>Sphingobacteriia</taxon>
        <taxon>Sphingobacteriales</taxon>
        <taxon>Sphingobacteriaceae</taxon>
        <taxon>Paradesertivirga</taxon>
    </lineage>
</organism>
<dbReference type="InterPro" id="IPR040758">
    <property type="entry name" value="PrmC_N"/>
</dbReference>
<protein>
    <recommendedName>
        <fullName evidence="1">peptide chain release factor N(5)-glutamine methyltransferase</fullName>
        <ecNumber evidence="1">2.1.1.297</ecNumber>
    </recommendedName>
</protein>
<dbReference type="InterPro" id="IPR002052">
    <property type="entry name" value="DNA_methylase_N6_adenine_CS"/>
</dbReference>
<dbReference type="PANTHER" id="PTHR18895:SF74">
    <property type="entry name" value="MTRF1L RELEASE FACTOR GLUTAMINE METHYLTRANSFERASE"/>
    <property type="match status" value="1"/>
</dbReference>
<dbReference type="PANTHER" id="PTHR18895">
    <property type="entry name" value="HEMK METHYLTRANSFERASE"/>
    <property type="match status" value="1"/>
</dbReference>
<feature type="domain" description="Methyltransferase small" evidence="6">
    <location>
        <begin position="115"/>
        <end position="204"/>
    </location>
</feature>
<comment type="caution">
    <text evidence="8">The sequence shown here is derived from an EMBL/GenBank/DDBJ whole genome shotgun (WGS) entry which is preliminary data.</text>
</comment>
<evidence type="ECO:0000256" key="5">
    <source>
        <dbReference type="ARBA" id="ARBA00048391"/>
    </source>
</evidence>
<dbReference type="Gene3D" id="3.40.50.150">
    <property type="entry name" value="Vaccinia Virus protein VP39"/>
    <property type="match status" value="1"/>
</dbReference>
<dbReference type="Gene3D" id="1.10.8.10">
    <property type="entry name" value="DNA helicase RuvA subunit, C-terminal domain"/>
    <property type="match status" value="1"/>
</dbReference>
<dbReference type="InterPro" id="IPR007848">
    <property type="entry name" value="Small_mtfrase_dom"/>
</dbReference>
<keyword evidence="4" id="KW-0949">S-adenosyl-L-methionine</keyword>
<gene>
    <name evidence="8" type="primary">prmC</name>
    <name evidence="8" type="ORF">ACFSJU_14445</name>
</gene>
<dbReference type="EMBL" id="JBHUHZ010000002">
    <property type="protein sequence ID" value="MFD2163606.1"/>
    <property type="molecule type" value="Genomic_DNA"/>
</dbReference>
<dbReference type="GO" id="GO:0032259">
    <property type="term" value="P:methylation"/>
    <property type="evidence" value="ECO:0007669"/>
    <property type="project" value="UniProtKB-KW"/>
</dbReference>
<keyword evidence="9" id="KW-1185">Reference proteome</keyword>
<dbReference type="InterPro" id="IPR004556">
    <property type="entry name" value="HemK-like"/>
</dbReference>
<keyword evidence="2 8" id="KW-0489">Methyltransferase</keyword>
<dbReference type="SUPFAM" id="SSF53335">
    <property type="entry name" value="S-adenosyl-L-methionine-dependent methyltransferases"/>
    <property type="match status" value="1"/>
</dbReference>